<dbReference type="Proteomes" id="UP001269819">
    <property type="component" value="Unassembled WGS sequence"/>
</dbReference>
<accession>A0ABU3VSD0</accession>
<reference evidence="2 3" key="1">
    <citation type="submission" date="2023-10" db="EMBL/GenBank/DDBJ databases">
        <title>Characteristics and mechanism of a salt-tolerant marine origin heterotrophic nitrifying- aerobic denitrifying bacteria Marinobacter xestospongiae HN1.</title>
        <authorList>
            <person name="Qi R."/>
        </authorList>
    </citation>
    <scope>NUCLEOTIDE SEQUENCE [LARGE SCALE GENOMIC DNA]</scope>
    <source>
        <strain evidence="2 3">HN1</strain>
    </source>
</reference>
<dbReference type="RefSeq" id="WP_316972177.1">
    <property type="nucleotide sequence ID" value="NZ_JAWIIJ010000001.1"/>
</dbReference>
<evidence type="ECO:0000256" key="1">
    <source>
        <dbReference type="SAM" id="MobiDB-lite"/>
    </source>
</evidence>
<keyword evidence="3" id="KW-1185">Reference proteome</keyword>
<evidence type="ECO:0000313" key="3">
    <source>
        <dbReference type="Proteomes" id="UP001269819"/>
    </source>
</evidence>
<dbReference type="EMBL" id="JAWIIJ010000001">
    <property type="protein sequence ID" value="MDV2077178.1"/>
    <property type="molecule type" value="Genomic_DNA"/>
</dbReference>
<name>A0ABU3VSD0_9GAMM</name>
<evidence type="ECO:0000313" key="2">
    <source>
        <dbReference type="EMBL" id="MDV2077178.1"/>
    </source>
</evidence>
<feature type="region of interest" description="Disordered" evidence="1">
    <location>
        <begin position="90"/>
        <end position="113"/>
    </location>
</feature>
<protein>
    <submittedName>
        <fullName evidence="2">Uncharacterized protein</fullName>
    </submittedName>
</protein>
<comment type="caution">
    <text evidence="2">The sequence shown here is derived from an EMBL/GenBank/DDBJ whole genome shotgun (WGS) entry which is preliminary data.</text>
</comment>
<sequence length="113" mass="12243">MTTYPPPALPTTAITGGASRKDLLGLYRPALTITTRTGQRHSVESGLAKLHKMGFQVRQASPGHWLASPAGQSTAIHLYGSAELCRFTQGPAQRYARQTPHNPQSPDHDKEPT</sequence>
<gene>
    <name evidence="2" type="ORF">RYS15_00715</name>
</gene>
<proteinExistence type="predicted"/>
<organism evidence="2 3">
    <name type="scientific">Marinobacter xestospongiae</name>
    <dbReference type="NCBI Taxonomy" id="994319"/>
    <lineage>
        <taxon>Bacteria</taxon>
        <taxon>Pseudomonadati</taxon>
        <taxon>Pseudomonadota</taxon>
        <taxon>Gammaproteobacteria</taxon>
        <taxon>Pseudomonadales</taxon>
        <taxon>Marinobacteraceae</taxon>
        <taxon>Marinobacter</taxon>
    </lineage>
</organism>